<dbReference type="AlphaFoldDB" id="A0A7S8FEQ1"/>
<feature type="domain" description="Outer membrane protein beta-barrel" evidence="2">
    <location>
        <begin position="29"/>
        <end position="197"/>
    </location>
</feature>
<evidence type="ECO:0000313" key="4">
    <source>
        <dbReference type="Proteomes" id="UP000593737"/>
    </source>
</evidence>
<gene>
    <name evidence="3" type="ORF">Nkreftii_002193</name>
</gene>
<keyword evidence="1" id="KW-0732">Signal</keyword>
<sequence length="197" mass="21708">MSIWKNRFIVPAALLMLMGFASLGGMEKAGAEGIFDDVDAGLFSIGGRGTYFDPKDGDGQWFGGAQVRVHPIRFLAVEGSVDYRRNDFGETRVHSYPVQGSLMIYPLGLKRISPFILGGGGWYYTTVTGPGNFDDTQHRFGGHVGGGLQVFINKHFSADASYRHIWLEKVQSKDVSLVDKKFDDTGHMITVGLNVHF</sequence>
<dbReference type="Gene3D" id="2.40.160.20">
    <property type="match status" value="1"/>
</dbReference>
<dbReference type="Proteomes" id="UP000593737">
    <property type="component" value="Chromosome"/>
</dbReference>
<dbReference type="InterPro" id="IPR011250">
    <property type="entry name" value="OMP/PagP_B-barrel"/>
</dbReference>
<dbReference type="KEGG" id="nkf:Nkreftii_002193"/>
<dbReference type="SUPFAM" id="SSF56925">
    <property type="entry name" value="OMPA-like"/>
    <property type="match status" value="1"/>
</dbReference>
<evidence type="ECO:0000313" key="3">
    <source>
        <dbReference type="EMBL" id="QPD04419.1"/>
    </source>
</evidence>
<reference evidence="3 4" key="1">
    <citation type="journal article" date="2020" name="ISME J.">
        <title>Enrichment and physiological characterization of a novel comammox Nitrospira indicates ammonium inhibition of complete nitrification.</title>
        <authorList>
            <person name="Sakoula D."/>
            <person name="Koch H."/>
            <person name="Frank J."/>
            <person name="Jetten M.S.M."/>
            <person name="van Kessel M.A.H.J."/>
            <person name="Lucker S."/>
        </authorList>
    </citation>
    <scope>NUCLEOTIDE SEQUENCE [LARGE SCALE GENOMIC DNA]</scope>
    <source>
        <strain evidence="3">Comreactor17</strain>
    </source>
</reference>
<accession>A0A7S8FEQ1</accession>
<proteinExistence type="predicted"/>
<evidence type="ECO:0000259" key="2">
    <source>
        <dbReference type="Pfam" id="PF13505"/>
    </source>
</evidence>
<evidence type="ECO:0000256" key="1">
    <source>
        <dbReference type="ARBA" id="ARBA00022729"/>
    </source>
</evidence>
<name>A0A7S8FEQ1_9BACT</name>
<dbReference type="EMBL" id="CP047423">
    <property type="protein sequence ID" value="QPD04419.1"/>
    <property type="molecule type" value="Genomic_DNA"/>
</dbReference>
<dbReference type="InterPro" id="IPR027385">
    <property type="entry name" value="Beta-barrel_OMP"/>
</dbReference>
<organism evidence="3 4">
    <name type="scientific">Candidatus Nitrospira kreftii</name>
    <dbReference type="NCBI Taxonomy" id="2652173"/>
    <lineage>
        <taxon>Bacteria</taxon>
        <taxon>Pseudomonadati</taxon>
        <taxon>Nitrospirota</taxon>
        <taxon>Nitrospiria</taxon>
        <taxon>Nitrospirales</taxon>
        <taxon>Nitrospiraceae</taxon>
        <taxon>Nitrospira</taxon>
    </lineage>
</organism>
<protein>
    <recommendedName>
        <fullName evidence="2">Outer membrane protein beta-barrel domain-containing protein</fullName>
    </recommendedName>
</protein>
<dbReference type="Pfam" id="PF13505">
    <property type="entry name" value="OMP_b-brl"/>
    <property type="match status" value="1"/>
</dbReference>